<dbReference type="InterPro" id="IPR031307">
    <property type="entry name" value="Ninja_fam"/>
</dbReference>
<feature type="domain" description="Ethylene-responsive binding factor-associated repression" evidence="6">
    <location>
        <begin position="46"/>
        <end position="82"/>
    </location>
</feature>
<evidence type="ECO:0000256" key="2">
    <source>
        <dbReference type="ARBA" id="ARBA00006081"/>
    </source>
</evidence>
<dbReference type="GO" id="GO:0007165">
    <property type="term" value="P:signal transduction"/>
    <property type="evidence" value="ECO:0007669"/>
    <property type="project" value="InterPro"/>
</dbReference>
<dbReference type="PANTHER" id="PTHR31413">
    <property type="entry name" value="AFP HOMOLOG 2"/>
    <property type="match status" value="1"/>
</dbReference>
<protein>
    <recommendedName>
        <fullName evidence="4">Ninja-family protein</fullName>
    </recommendedName>
    <alternativeName>
        <fullName evidence="4">ABI-binding protein</fullName>
    </alternativeName>
</protein>
<feature type="compositionally biased region" description="Polar residues" evidence="5">
    <location>
        <begin position="235"/>
        <end position="247"/>
    </location>
</feature>
<dbReference type="AlphaFoldDB" id="A0A8K0H3B6"/>
<feature type="region of interest" description="Disordered" evidence="5">
    <location>
        <begin position="210"/>
        <end position="287"/>
    </location>
</feature>
<feature type="compositionally biased region" description="Polar residues" evidence="5">
    <location>
        <begin position="259"/>
        <end position="281"/>
    </location>
</feature>
<evidence type="ECO:0000256" key="4">
    <source>
        <dbReference type="RuleBase" id="RU369029"/>
    </source>
</evidence>
<dbReference type="Pfam" id="PF16136">
    <property type="entry name" value="NLS_NINJA_AFP"/>
    <property type="match status" value="1"/>
</dbReference>
<evidence type="ECO:0000256" key="5">
    <source>
        <dbReference type="SAM" id="MobiDB-lite"/>
    </source>
</evidence>
<evidence type="ECO:0000313" key="9">
    <source>
        <dbReference type="Proteomes" id="UP000796880"/>
    </source>
</evidence>
<reference evidence="8" key="1">
    <citation type="submission" date="2020-03" db="EMBL/GenBank/DDBJ databases">
        <title>A high-quality chromosome-level genome assembly of a woody plant with both climbing and erect habits, Rhamnella rubrinervis.</title>
        <authorList>
            <person name="Lu Z."/>
            <person name="Yang Y."/>
            <person name="Zhu X."/>
            <person name="Sun Y."/>
        </authorList>
    </citation>
    <scope>NUCLEOTIDE SEQUENCE</scope>
    <source>
        <strain evidence="8">BYM</strain>
        <tissue evidence="8">Leaf</tissue>
    </source>
</reference>
<evidence type="ECO:0000259" key="7">
    <source>
        <dbReference type="Pfam" id="PF16135"/>
    </source>
</evidence>
<evidence type="ECO:0000313" key="8">
    <source>
        <dbReference type="EMBL" id="KAF3444864.1"/>
    </source>
</evidence>
<feature type="region of interest" description="Disordered" evidence="5">
    <location>
        <begin position="132"/>
        <end position="168"/>
    </location>
</feature>
<evidence type="ECO:0000259" key="6">
    <source>
        <dbReference type="Pfam" id="PF07897"/>
    </source>
</evidence>
<keyword evidence="3 4" id="KW-0539">Nucleus</keyword>
<dbReference type="Proteomes" id="UP000796880">
    <property type="component" value="Unassembled WGS sequence"/>
</dbReference>
<dbReference type="Pfam" id="PF16135">
    <property type="entry name" value="TDBD"/>
    <property type="match status" value="1"/>
</dbReference>
<feature type="domain" description="Tify" evidence="7">
    <location>
        <begin position="346"/>
        <end position="379"/>
    </location>
</feature>
<gene>
    <name evidence="8" type="ORF">FNV43_RR14557</name>
</gene>
<dbReference type="InterPro" id="IPR012463">
    <property type="entry name" value="Ninja_motif"/>
</dbReference>
<dbReference type="GO" id="GO:0009737">
    <property type="term" value="P:response to abscisic acid"/>
    <property type="evidence" value="ECO:0007669"/>
    <property type="project" value="TreeGrafter"/>
</dbReference>
<comment type="caution">
    <text evidence="8">The sequence shown here is derived from an EMBL/GenBank/DDBJ whole genome shotgun (WGS) entry which is preliminary data.</text>
</comment>
<sequence>MNSTCRSLLSMAEEIENIAMSNFSRDLMQRLVSANCFGGKFEDPSEDTEDIELSLGLSMNGRFGVDPRAKKLALKRSSSIADFTTNQATDEDTASPVPTVSPIPLVRTCSLPTETAGEWRKRKELQTLRRMEAKRKRLEKQRNLKAAKDRSRASMEENGEEDKRGIDGTLHQEQCVKVADEFSRMGMFTWVSGGKVTGGLELNADRVNGVRGGVDGLPPQPSSQRSMGSQGTGSSGISENESPTSQAGLHKCAEVGSPASVQSMQDSEQKPQITHKTTITPRSGDFSRMLIQNQSDKPTGGANKEAKEVVRNVLEDMPCVSAKGDGPDGKRIEGFLYRYRKGEEVRIVCVCHGSFLSPAEFVKHAGGGDVAHPLKHIVVNPGLL</sequence>
<feature type="compositionally biased region" description="Basic and acidic residues" evidence="5">
    <location>
        <begin position="140"/>
        <end position="166"/>
    </location>
</feature>
<dbReference type="Pfam" id="PF07897">
    <property type="entry name" value="EAR"/>
    <property type="match status" value="1"/>
</dbReference>
<dbReference type="EMBL" id="VOIH02000006">
    <property type="protein sequence ID" value="KAF3444864.1"/>
    <property type="molecule type" value="Genomic_DNA"/>
</dbReference>
<evidence type="ECO:0000256" key="3">
    <source>
        <dbReference type="ARBA" id="ARBA00023242"/>
    </source>
</evidence>
<accession>A0A8K0H3B6</accession>
<proteinExistence type="inferred from homology"/>
<name>A0A8K0H3B6_9ROSA</name>
<organism evidence="8 9">
    <name type="scientific">Rhamnella rubrinervis</name>
    <dbReference type="NCBI Taxonomy" id="2594499"/>
    <lineage>
        <taxon>Eukaryota</taxon>
        <taxon>Viridiplantae</taxon>
        <taxon>Streptophyta</taxon>
        <taxon>Embryophyta</taxon>
        <taxon>Tracheophyta</taxon>
        <taxon>Spermatophyta</taxon>
        <taxon>Magnoliopsida</taxon>
        <taxon>eudicotyledons</taxon>
        <taxon>Gunneridae</taxon>
        <taxon>Pentapetalae</taxon>
        <taxon>rosids</taxon>
        <taxon>fabids</taxon>
        <taxon>Rosales</taxon>
        <taxon>Rhamnaceae</taxon>
        <taxon>rhamnoid group</taxon>
        <taxon>Rhamneae</taxon>
        <taxon>Rhamnella</taxon>
    </lineage>
</organism>
<evidence type="ECO:0000256" key="1">
    <source>
        <dbReference type="ARBA" id="ARBA00004123"/>
    </source>
</evidence>
<dbReference type="PANTHER" id="PTHR31413:SF31">
    <property type="entry name" value="NINJA-FAMILY PROTEIN AFP3"/>
    <property type="match status" value="1"/>
</dbReference>
<dbReference type="GO" id="GO:0005634">
    <property type="term" value="C:nucleus"/>
    <property type="evidence" value="ECO:0007669"/>
    <property type="project" value="UniProtKB-SubCell"/>
</dbReference>
<comment type="function">
    <text evidence="4">Acts as a negative regulator of abscisic acid (ABA) response.</text>
</comment>
<dbReference type="GO" id="GO:0045892">
    <property type="term" value="P:negative regulation of DNA-templated transcription"/>
    <property type="evidence" value="ECO:0007669"/>
    <property type="project" value="TreeGrafter"/>
</dbReference>
<dbReference type="InterPro" id="IPR032310">
    <property type="entry name" value="NLS_NINJA_AFP-like"/>
</dbReference>
<keyword evidence="9" id="KW-1185">Reference proteome</keyword>
<comment type="similarity">
    <text evidence="2 4">Belongs to the Ninja family.</text>
</comment>
<comment type="subcellular location">
    <subcellularLocation>
        <location evidence="1 4">Nucleus</location>
    </subcellularLocation>
</comment>
<dbReference type="OrthoDB" id="667358at2759"/>
<dbReference type="InterPro" id="IPR032308">
    <property type="entry name" value="TDBD"/>
</dbReference>